<evidence type="ECO:0000313" key="2">
    <source>
        <dbReference type="Proteomes" id="UP000733379"/>
    </source>
</evidence>
<dbReference type="Gene3D" id="3.60.15.10">
    <property type="entry name" value="Ribonuclease Z/Hydroxyacylglutathione hydrolase-like"/>
    <property type="match status" value="1"/>
</dbReference>
<dbReference type="SUPFAM" id="SSF56281">
    <property type="entry name" value="Metallo-hydrolase/oxidoreductase"/>
    <property type="match status" value="1"/>
</dbReference>
<organism evidence="1 2">
    <name type="scientific">Nocardia albiluteola</name>
    <dbReference type="NCBI Taxonomy" id="2842303"/>
    <lineage>
        <taxon>Bacteria</taxon>
        <taxon>Bacillati</taxon>
        <taxon>Actinomycetota</taxon>
        <taxon>Actinomycetes</taxon>
        <taxon>Mycobacteriales</taxon>
        <taxon>Nocardiaceae</taxon>
        <taxon>Nocardia</taxon>
    </lineage>
</organism>
<dbReference type="InterPro" id="IPR050114">
    <property type="entry name" value="UPF0173_UPF0282_UlaG_hydrolase"/>
</dbReference>
<evidence type="ECO:0000313" key="1">
    <source>
        <dbReference type="EMBL" id="MBU3067777.1"/>
    </source>
</evidence>
<name>A0ABS6BBW2_9NOCA</name>
<gene>
    <name evidence="1" type="ORF">KO481_40445</name>
</gene>
<comment type="caution">
    <text evidence="1">The sequence shown here is derived from an EMBL/GenBank/DDBJ whole genome shotgun (WGS) entry which is preliminary data.</text>
</comment>
<dbReference type="Proteomes" id="UP000733379">
    <property type="component" value="Unassembled WGS sequence"/>
</dbReference>
<dbReference type="RefSeq" id="WP_215923856.1">
    <property type="nucleotide sequence ID" value="NZ_JAHKNI010000025.1"/>
</dbReference>
<dbReference type="PANTHER" id="PTHR43546:SF3">
    <property type="entry name" value="UPF0173 METAL-DEPENDENT HYDROLASE MJ1163"/>
    <property type="match status" value="1"/>
</dbReference>
<accession>A0ABS6BBW2</accession>
<dbReference type="EMBL" id="JAHKNI010000025">
    <property type="protein sequence ID" value="MBU3067777.1"/>
    <property type="molecule type" value="Genomic_DNA"/>
</dbReference>
<reference evidence="1 2" key="1">
    <citation type="submission" date="2021-06" db="EMBL/GenBank/DDBJ databases">
        <title>Actinomycetes sequencing.</title>
        <authorList>
            <person name="Shan Q."/>
        </authorList>
    </citation>
    <scope>NUCLEOTIDE SEQUENCE [LARGE SCALE GENOMIC DNA]</scope>
    <source>
        <strain evidence="1 2">NEAU-G5</strain>
    </source>
</reference>
<dbReference type="InterPro" id="IPR036866">
    <property type="entry name" value="RibonucZ/Hydroxyglut_hydro"/>
</dbReference>
<dbReference type="Pfam" id="PF13483">
    <property type="entry name" value="Lactamase_B_3"/>
    <property type="match status" value="1"/>
</dbReference>
<keyword evidence="2" id="KW-1185">Reference proteome</keyword>
<sequence length="233" mass="24704">MEITHYGHACVYAEISDAHGSQRRVLFDPGTYSRGFEQLRDLDLIMITHSHPDHLDVGRLSQLLADNPTAELVLGTHSAGVLAEAGHKDAAGSASHVVASGDERSVRGIDIRVVGGEHACIHSALPPSDNLGFILGGGLLHPGDAFDNPAQPIDVLLLPIGGPWMKIGEGIDYLRAVAPRVAIPIHQAGLAEIHQNMHCGLLKNLAPNGTEIVVLEHGVPQYFSITTGDDISA</sequence>
<protein>
    <submittedName>
        <fullName evidence="1">MBL fold metallo-hydrolase</fullName>
    </submittedName>
</protein>
<dbReference type="PANTHER" id="PTHR43546">
    <property type="entry name" value="UPF0173 METAL-DEPENDENT HYDROLASE MJ1163-RELATED"/>
    <property type="match status" value="1"/>
</dbReference>
<proteinExistence type="predicted"/>